<dbReference type="Gramene" id="ONK57157">
    <property type="protein sequence ID" value="ONK57157"/>
    <property type="gene ID" value="A4U43_C10F17190"/>
</dbReference>
<dbReference type="EMBL" id="CM007390">
    <property type="protein sequence ID" value="ONK57157.1"/>
    <property type="molecule type" value="Genomic_DNA"/>
</dbReference>
<dbReference type="AlphaFoldDB" id="A0A5P1E6P4"/>
<keyword evidence="2" id="KW-1185">Reference proteome</keyword>
<reference evidence="2" key="1">
    <citation type="journal article" date="2017" name="Nat. Commun.">
        <title>The asparagus genome sheds light on the origin and evolution of a young Y chromosome.</title>
        <authorList>
            <person name="Harkess A."/>
            <person name="Zhou J."/>
            <person name="Xu C."/>
            <person name="Bowers J.E."/>
            <person name="Van der Hulst R."/>
            <person name="Ayyampalayam S."/>
            <person name="Mercati F."/>
            <person name="Riccardi P."/>
            <person name="McKain M.R."/>
            <person name="Kakrana A."/>
            <person name="Tang H."/>
            <person name="Ray J."/>
            <person name="Groenendijk J."/>
            <person name="Arikit S."/>
            <person name="Mathioni S.M."/>
            <person name="Nakano M."/>
            <person name="Shan H."/>
            <person name="Telgmann-Rauber A."/>
            <person name="Kanno A."/>
            <person name="Yue Z."/>
            <person name="Chen H."/>
            <person name="Li W."/>
            <person name="Chen Y."/>
            <person name="Xu X."/>
            <person name="Zhang Y."/>
            <person name="Luo S."/>
            <person name="Chen H."/>
            <person name="Gao J."/>
            <person name="Mao Z."/>
            <person name="Pires J.C."/>
            <person name="Luo M."/>
            <person name="Kudrna D."/>
            <person name="Wing R.A."/>
            <person name="Meyers B.C."/>
            <person name="Yi K."/>
            <person name="Kong H."/>
            <person name="Lavrijsen P."/>
            <person name="Sunseri F."/>
            <person name="Falavigna A."/>
            <person name="Ye Y."/>
            <person name="Leebens-Mack J.H."/>
            <person name="Chen G."/>
        </authorList>
    </citation>
    <scope>NUCLEOTIDE SEQUENCE [LARGE SCALE GENOMIC DNA]</scope>
    <source>
        <strain evidence="2">cv. DH0086</strain>
    </source>
</reference>
<evidence type="ECO:0000313" key="2">
    <source>
        <dbReference type="Proteomes" id="UP000243459"/>
    </source>
</evidence>
<dbReference type="Proteomes" id="UP000243459">
    <property type="component" value="Chromosome 10"/>
</dbReference>
<gene>
    <name evidence="1" type="ORF">A4U43_C10F17190</name>
</gene>
<evidence type="ECO:0000313" key="1">
    <source>
        <dbReference type="EMBL" id="ONK57157.1"/>
    </source>
</evidence>
<dbReference type="OrthoDB" id="278430at2759"/>
<accession>A0A5P1E6P4</accession>
<sequence length="113" mass="13155">MDKEPDVSRHRTSNRVAMFHDCVVERKDPDFDRCYDRYMKIYDPGFGFSAGSYPVQPLFSPAVNYNTEFHNLVQAIGLKFALIRLTGLFLNKYMDMGLYNHRVLQLAMVPQTL</sequence>
<organism evidence="1 2">
    <name type="scientific">Asparagus officinalis</name>
    <name type="common">Garden asparagus</name>
    <dbReference type="NCBI Taxonomy" id="4686"/>
    <lineage>
        <taxon>Eukaryota</taxon>
        <taxon>Viridiplantae</taxon>
        <taxon>Streptophyta</taxon>
        <taxon>Embryophyta</taxon>
        <taxon>Tracheophyta</taxon>
        <taxon>Spermatophyta</taxon>
        <taxon>Magnoliopsida</taxon>
        <taxon>Liliopsida</taxon>
        <taxon>Asparagales</taxon>
        <taxon>Asparagaceae</taxon>
        <taxon>Asparagoideae</taxon>
        <taxon>Asparagus</taxon>
    </lineage>
</organism>
<name>A0A5P1E6P4_ASPOF</name>
<proteinExistence type="predicted"/>
<protein>
    <submittedName>
        <fullName evidence="1">Uncharacterized protein</fullName>
    </submittedName>
</protein>